<dbReference type="AlphaFoldDB" id="A0A317E1M3"/>
<proteinExistence type="predicted"/>
<sequence length="112" mass="11472">MRGLSPGMLAERSGLPLQRIEMIENGLGPLPDLGELAAVLAAIDPKVLERLAEFALTLGAAANSIEDANQLSGLASRIVAAFGGVPSTATRHAVADLVEAIAGYGPGRRLNS</sequence>
<name>A0A317E1M3_9PROT</name>
<evidence type="ECO:0000313" key="1">
    <source>
        <dbReference type="EMBL" id="PWR19045.1"/>
    </source>
</evidence>
<keyword evidence="2" id="KW-1185">Reference proteome</keyword>
<organism evidence="1 2">
    <name type="scientific">Zavarzinia compransoris</name>
    <dbReference type="NCBI Taxonomy" id="1264899"/>
    <lineage>
        <taxon>Bacteria</taxon>
        <taxon>Pseudomonadati</taxon>
        <taxon>Pseudomonadota</taxon>
        <taxon>Alphaproteobacteria</taxon>
        <taxon>Rhodospirillales</taxon>
        <taxon>Zavarziniaceae</taxon>
        <taxon>Zavarzinia</taxon>
    </lineage>
</organism>
<dbReference type="EMBL" id="QGLF01000005">
    <property type="protein sequence ID" value="PWR19045.1"/>
    <property type="molecule type" value="Genomic_DNA"/>
</dbReference>
<gene>
    <name evidence="1" type="ORF">DKG75_18960</name>
</gene>
<evidence type="ECO:0000313" key="2">
    <source>
        <dbReference type="Proteomes" id="UP000246077"/>
    </source>
</evidence>
<reference evidence="2" key="1">
    <citation type="submission" date="2018-05" db="EMBL/GenBank/DDBJ databases">
        <title>Zavarzinia sp. HR-AS.</title>
        <authorList>
            <person name="Lee Y."/>
            <person name="Jeon C.O."/>
        </authorList>
    </citation>
    <scope>NUCLEOTIDE SEQUENCE [LARGE SCALE GENOMIC DNA]</scope>
    <source>
        <strain evidence="2">DSM 1231</strain>
    </source>
</reference>
<protein>
    <submittedName>
        <fullName evidence="1">Uncharacterized protein</fullName>
    </submittedName>
</protein>
<accession>A0A317E1M3</accession>
<comment type="caution">
    <text evidence="1">The sequence shown here is derived from an EMBL/GenBank/DDBJ whole genome shotgun (WGS) entry which is preliminary data.</text>
</comment>
<dbReference type="Proteomes" id="UP000246077">
    <property type="component" value="Unassembled WGS sequence"/>
</dbReference>